<comment type="caution">
    <text evidence="1">The sequence shown here is derived from an EMBL/GenBank/DDBJ whole genome shotgun (WGS) entry which is preliminary data.</text>
</comment>
<sequence length="158" mass="17081">MGAAIGGGLAGLTAMGTSWFNLKTTRQQLAAQQQEAARQRRSESIRERREPRAKCYADFMAGGQQFITVLRQAQDQGPSAVHSQAKILDELRHPVVIWGPESVAAAAYAVCGAAGSLSYKIRTEHVPAPIMHGLEVAERLRDFIEAARAALEEDGNVP</sequence>
<protein>
    <submittedName>
        <fullName evidence="1">Uncharacterized protein</fullName>
    </submittedName>
</protein>
<dbReference type="EMBL" id="JAQOSK010000001">
    <property type="protein sequence ID" value="MDC2953404.1"/>
    <property type="molecule type" value="Genomic_DNA"/>
</dbReference>
<dbReference type="RefSeq" id="WP_272173988.1">
    <property type="nucleotide sequence ID" value="NZ_JAQOSK010000001.1"/>
</dbReference>
<dbReference type="Proteomes" id="UP001221328">
    <property type="component" value="Unassembled WGS sequence"/>
</dbReference>
<gene>
    <name evidence="1" type="ORF">PO587_02920</name>
</gene>
<keyword evidence="2" id="KW-1185">Reference proteome</keyword>
<evidence type="ECO:0000313" key="1">
    <source>
        <dbReference type="EMBL" id="MDC2953404.1"/>
    </source>
</evidence>
<name>A0ABT5FLL3_9ACTN</name>
<evidence type="ECO:0000313" key="2">
    <source>
        <dbReference type="Proteomes" id="UP001221328"/>
    </source>
</evidence>
<reference evidence="1 2" key="1">
    <citation type="journal article" date="2015" name="Int. J. Syst. Evol. Microbiol.">
        <title>Streptomyces gilvifuscus sp. nov., an actinomycete that produces antibacterial compounds isolated from soil.</title>
        <authorList>
            <person name="Nguyen T.M."/>
            <person name="Kim J."/>
        </authorList>
    </citation>
    <scope>NUCLEOTIDE SEQUENCE [LARGE SCALE GENOMIC DNA]</scope>
    <source>
        <strain evidence="1 2">T113</strain>
    </source>
</reference>
<proteinExistence type="predicted"/>
<organism evidence="1 2">
    <name type="scientific">Streptomyces gilvifuscus</name>
    <dbReference type="NCBI Taxonomy" id="1550617"/>
    <lineage>
        <taxon>Bacteria</taxon>
        <taxon>Bacillati</taxon>
        <taxon>Actinomycetota</taxon>
        <taxon>Actinomycetes</taxon>
        <taxon>Kitasatosporales</taxon>
        <taxon>Streptomycetaceae</taxon>
        <taxon>Streptomyces</taxon>
    </lineage>
</organism>
<accession>A0ABT5FLL3</accession>